<evidence type="ECO:0000313" key="2">
    <source>
        <dbReference type="Proteomes" id="UP000094172"/>
    </source>
</evidence>
<comment type="caution">
    <text evidence="1">The sequence shown here is derived from an EMBL/GenBank/DDBJ whole genome shotgun (WGS) entry which is preliminary data.</text>
</comment>
<dbReference type="Proteomes" id="UP000094172">
    <property type="component" value="Unassembled WGS sequence"/>
</dbReference>
<reference evidence="1 2" key="1">
    <citation type="journal article" date="2016" name="Environ. Microbiol.">
        <title>New Methyloceanibacter diversity from North Sea sediments includes methanotroph containing solely the soluble methane monooxygenase.</title>
        <authorList>
            <person name="Vekeman B."/>
            <person name="Kerckhof F.M."/>
            <person name="Cremers G."/>
            <person name="de Vos P."/>
            <person name="Vandamme P."/>
            <person name="Boon N."/>
            <person name="Op den Camp H.J."/>
            <person name="Heylen K."/>
        </authorList>
    </citation>
    <scope>NUCLEOTIDE SEQUENCE [LARGE SCALE GENOMIC DNA]</scope>
    <source>
        <strain evidence="1 2">R-67176</strain>
    </source>
</reference>
<name>A0A1E3VNR7_9HYPH</name>
<gene>
    <name evidence="1" type="ORF">AUC70_03935</name>
</gene>
<sequence length="59" mass="6955">MAAIGAGLLWVRRYFKREQERVRAELRKAQEAMERRDIESAVPLEEDPVTGVYRPKERP</sequence>
<proteinExistence type="predicted"/>
<dbReference type="STRING" id="1774970.AUC70_03935"/>
<keyword evidence="2" id="KW-1185">Reference proteome</keyword>
<dbReference type="AlphaFoldDB" id="A0A1E3VNR7"/>
<accession>A0A1E3VNR7</accession>
<organism evidence="1 2">
    <name type="scientific">Methyloceanibacter stevinii</name>
    <dbReference type="NCBI Taxonomy" id="1774970"/>
    <lineage>
        <taxon>Bacteria</taxon>
        <taxon>Pseudomonadati</taxon>
        <taxon>Pseudomonadota</taxon>
        <taxon>Alphaproteobacteria</taxon>
        <taxon>Hyphomicrobiales</taxon>
        <taxon>Hyphomicrobiaceae</taxon>
        <taxon>Methyloceanibacter</taxon>
    </lineage>
</organism>
<evidence type="ECO:0000313" key="1">
    <source>
        <dbReference type="EMBL" id="ODR94941.1"/>
    </source>
</evidence>
<dbReference type="EMBL" id="LPWE01000011">
    <property type="protein sequence ID" value="ODR94941.1"/>
    <property type="molecule type" value="Genomic_DNA"/>
</dbReference>
<protein>
    <submittedName>
        <fullName evidence="1">Uncharacterized protein</fullName>
    </submittedName>
</protein>